<feature type="transmembrane region" description="Helical" evidence="1">
    <location>
        <begin position="228"/>
        <end position="252"/>
    </location>
</feature>
<dbReference type="Pfam" id="PF06168">
    <property type="entry name" value="DUF981"/>
    <property type="match status" value="1"/>
</dbReference>
<accession>A0A1B0ZFM5</accession>
<evidence type="ECO:0000256" key="1">
    <source>
        <dbReference type="SAM" id="Phobius"/>
    </source>
</evidence>
<protein>
    <recommendedName>
        <fullName evidence="4">DUF981 family protein</fullName>
    </recommendedName>
</protein>
<dbReference type="PATRIC" id="fig|1630135.4.peg.191"/>
<dbReference type="KEGG" id="dva:DAD186_01880"/>
<feature type="transmembrane region" description="Helical" evidence="1">
    <location>
        <begin position="66"/>
        <end position="87"/>
    </location>
</feature>
<name>A0A1B0ZFM5_9MICO</name>
<dbReference type="InterPro" id="IPR009324">
    <property type="entry name" value="DUF981"/>
</dbReference>
<gene>
    <name evidence="2" type="ORF">DAD186_01880</name>
</gene>
<keyword evidence="1" id="KW-0812">Transmembrane</keyword>
<sequence>MGTFFTGESTPGLIDWSSMPTYNTIMAVAAGATLFALVLFVRGLAKRSALSRTEAFAEGTEERRELAAFLDGYAVAFGVFGLILFATGLHMILTWPLAEGGFPFDNIVFGETCVPLGALALGLSIYLWRRRDSVLEAPNPLVHLARVASPVGFFTILLGLALIGIALAGLVYQLFAAPPQEPISGAFSNMPMLENGALAILFCLVAFGAICFPFITKQIRDTGTLTPLATAAGWCLAIAGIAWGLFGAMNFYTHIGLIVNTM</sequence>
<organism evidence="2 3">
    <name type="scientific">Dermabacter vaginalis</name>
    <dbReference type="NCBI Taxonomy" id="1630135"/>
    <lineage>
        <taxon>Bacteria</taxon>
        <taxon>Bacillati</taxon>
        <taxon>Actinomycetota</taxon>
        <taxon>Actinomycetes</taxon>
        <taxon>Micrococcales</taxon>
        <taxon>Dermabacteraceae</taxon>
        <taxon>Dermabacter</taxon>
    </lineage>
</organism>
<dbReference type="AlphaFoldDB" id="A0A1B0ZFM5"/>
<dbReference type="Proteomes" id="UP000092596">
    <property type="component" value="Chromosome"/>
</dbReference>
<feature type="transmembrane region" description="Helical" evidence="1">
    <location>
        <begin position="149"/>
        <end position="175"/>
    </location>
</feature>
<evidence type="ECO:0000313" key="3">
    <source>
        <dbReference type="Proteomes" id="UP000092596"/>
    </source>
</evidence>
<feature type="transmembrane region" description="Helical" evidence="1">
    <location>
        <begin position="195"/>
        <end position="216"/>
    </location>
</feature>
<reference evidence="2 3" key="1">
    <citation type="submission" date="2015-06" db="EMBL/GenBank/DDBJ databases">
        <title>Investigation of pathophysiology for high-risk pregnancy and development of treatment modality based on it.</title>
        <authorList>
            <person name="Kim B.-C."/>
            <person name="Lim S."/>
        </authorList>
    </citation>
    <scope>NUCLEOTIDE SEQUENCE [LARGE SCALE GENOMIC DNA]</scope>
    <source>
        <strain evidence="2 3">AD1-86</strain>
    </source>
</reference>
<keyword evidence="1" id="KW-0472">Membrane</keyword>
<proteinExistence type="predicted"/>
<feature type="transmembrane region" description="Helical" evidence="1">
    <location>
        <begin position="25"/>
        <end position="45"/>
    </location>
</feature>
<evidence type="ECO:0000313" key="2">
    <source>
        <dbReference type="EMBL" id="ANP26747.1"/>
    </source>
</evidence>
<evidence type="ECO:0008006" key="4">
    <source>
        <dbReference type="Google" id="ProtNLM"/>
    </source>
</evidence>
<dbReference type="EMBL" id="CP012117">
    <property type="protein sequence ID" value="ANP26747.1"/>
    <property type="molecule type" value="Genomic_DNA"/>
</dbReference>
<dbReference type="RefSeq" id="WP_065247120.1">
    <property type="nucleotide sequence ID" value="NZ_CP012117.1"/>
</dbReference>
<feature type="transmembrane region" description="Helical" evidence="1">
    <location>
        <begin position="107"/>
        <end position="128"/>
    </location>
</feature>
<keyword evidence="1" id="KW-1133">Transmembrane helix</keyword>